<dbReference type="OrthoDB" id="10016252at2759"/>
<evidence type="ECO:0000256" key="4">
    <source>
        <dbReference type="ARBA" id="ARBA00023002"/>
    </source>
</evidence>
<dbReference type="InterPro" id="IPR001638">
    <property type="entry name" value="Solute-binding_3/MltF_N"/>
</dbReference>
<keyword evidence="2" id="KW-0285">Flavoprotein</keyword>
<sequence>MGPAAWTKGARMQRRFLGWKPASAIPAVAILLGAFLLGTPAAPAGAQEPALRIATEGAYPPWNFTAPDGKLDGFEVDLAQDLCRRMQARCNIVQQDFDGMIPALNSGKFDAIMAGMSITEQRQQAIAFSRPYVALGNGIVVEKGTDLARALGSVQRLSLDDGSEATKQGIARIQAALKGKAVGVQGSTTHAAFAERYLATVADIRLYKTTEQHDLDLAAGRLDAIIADSTALQETLSKPDFADYAIMGPGFTGGVLGTGIGVGLRKSDAALKTRFDEAISSALADGTLKRLDGNAMRVLIIGAGPTGLTLALALRHRGIACRLIECRTGPERWSRALGVQARTLEVLDRLGLAERFLAAAHPLEGAAFHLPGRTSGSSAPSAGQEVRLRFQHVHPRFPSMVILPQYETERLLTEAGAAPELGTEFLEMQNGNALLRHQDGRLEWVAADWIAGCDGAHSGLRHSLDLPFPGHRYLQQLVLADLSLEGLDRARMHVFPDSPAPLICFPLPDGHWRTIALLPPDAPPPAQGSLIPFQRPGLTLGEPSWWNLFRISQRQVPRMQIDRRLLLGDAAHIHSPAGGQGMNLGIQDAWSLAAAIAEGPGAVALWAGRRHGLARQ</sequence>
<dbReference type="InterPro" id="IPR036188">
    <property type="entry name" value="FAD/NAD-bd_sf"/>
</dbReference>
<evidence type="ECO:0000313" key="6">
    <source>
        <dbReference type="EMBL" id="KAF2174369.1"/>
    </source>
</evidence>
<keyword evidence="3" id="KW-0274">FAD</keyword>
<protein>
    <recommendedName>
        <fullName evidence="5">Solute-binding protein family 3/N-terminal domain-containing protein</fullName>
    </recommendedName>
</protein>
<evidence type="ECO:0000256" key="1">
    <source>
        <dbReference type="ARBA" id="ARBA00001974"/>
    </source>
</evidence>
<reference evidence="6" key="1">
    <citation type="journal article" date="2020" name="Stud. Mycol.">
        <title>101 Dothideomycetes genomes: a test case for predicting lifestyles and emergence of pathogens.</title>
        <authorList>
            <person name="Haridas S."/>
            <person name="Albert R."/>
            <person name="Binder M."/>
            <person name="Bloem J."/>
            <person name="Labutti K."/>
            <person name="Salamov A."/>
            <person name="Andreopoulos B."/>
            <person name="Baker S."/>
            <person name="Barry K."/>
            <person name="Bills G."/>
            <person name="Bluhm B."/>
            <person name="Cannon C."/>
            <person name="Castanera R."/>
            <person name="Culley D."/>
            <person name="Daum C."/>
            <person name="Ezra D."/>
            <person name="Gonzalez J."/>
            <person name="Henrissat B."/>
            <person name="Kuo A."/>
            <person name="Liang C."/>
            <person name="Lipzen A."/>
            <person name="Lutzoni F."/>
            <person name="Magnuson J."/>
            <person name="Mondo S."/>
            <person name="Nolan M."/>
            <person name="Ohm R."/>
            <person name="Pangilinan J."/>
            <person name="Park H.-J."/>
            <person name="Ramirez L."/>
            <person name="Alfaro M."/>
            <person name="Sun H."/>
            <person name="Tritt A."/>
            <person name="Yoshinaga Y."/>
            <person name="Zwiers L.-H."/>
            <person name="Turgeon B."/>
            <person name="Goodwin S."/>
            <person name="Spatafora J."/>
            <person name="Crous P."/>
            <person name="Grigoriev I."/>
        </authorList>
    </citation>
    <scope>NUCLEOTIDE SEQUENCE</scope>
    <source>
        <strain evidence="6">CBS 207.26</strain>
    </source>
</reference>
<comment type="cofactor">
    <cofactor evidence="1">
        <name>FAD</name>
        <dbReference type="ChEBI" id="CHEBI:57692"/>
    </cofactor>
</comment>
<feature type="non-terminal residue" evidence="6">
    <location>
        <position position="616"/>
    </location>
</feature>
<dbReference type="Gene3D" id="3.40.190.10">
    <property type="entry name" value="Periplasmic binding protein-like II"/>
    <property type="match status" value="2"/>
</dbReference>
<dbReference type="PANTHER" id="PTHR43004">
    <property type="entry name" value="TRK SYSTEM POTASSIUM UPTAKE PROTEIN"/>
    <property type="match status" value="1"/>
</dbReference>
<dbReference type="Proteomes" id="UP000800200">
    <property type="component" value="Unassembled WGS sequence"/>
</dbReference>
<gene>
    <name evidence="6" type="ORF">K469DRAFT_693909</name>
</gene>
<dbReference type="InterPro" id="IPR050641">
    <property type="entry name" value="RIFMO-like"/>
</dbReference>
<dbReference type="GO" id="GO:0016709">
    <property type="term" value="F:oxidoreductase activity, acting on paired donors, with incorporation or reduction of molecular oxygen, NAD(P)H as one donor, and incorporation of one atom of oxygen"/>
    <property type="evidence" value="ECO:0007669"/>
    <property type="project" value="UniProtKB-ARBA"/>
</dbReference>
<evidence type="ECO:0000256" key="3">
    <source>
        <dbReference type="ARBA" id="ARBA00022827"/>
    </source>
</evidence>
<feature type="domain" description="Solute-binding protein family 3/N-terminal" evidence="5">
    <location>
        <begin position="50"/>
        <end position="297"/>
    </location>
</feature>
<accession>A0A6A6D847</accession>
<proteinExistence type="predicted"/>
<dbReference type="PRINTS" id="PR00420">
    <property type="entry name" value="RNGMNOXGNASE"/>
</dbReference>
<dbReference type="GO" id="GO:0071949">
    <property type="term" value="F:FAD binding"/>
    <property type="evidence" value="ECO:0007669"/>
    <property type="project" value="InterPro"/>
</dbReference>
<dbReference type="Pfam" id="PF01494">
    <property type="entry name" value="FAD_binding_3"/>
    <property type="match status" value="2"/>
</dbReference>
<dbReference type="Pfam" id="PF00497">
    <property type="entry name" value="SBP_bac_3"/>
    <property type="match status" value="1"/>
</dbReference>
<dbReference type="AlphaFoldDB" id="A0A6A6D847"/>
<evidence type="ECO:0000256" key="2">
    <source>
        <dbReference type="ARBA" id="ARBA00022630"/>
    </source>
</evidence>
<dbReference type="EMBL" id="ML995163">
    <property type="protein sequence ID" value="KAF2174369.1"/>
    <property type="molecule type" value="Genomic_DNA"/>
</dbReference>
<name>A0A6A6D847_9PEZI</name>
<organism evidence="6 7">
    <name type="scientific">Zopfia rhizophila CBS 207.26</name>
    <dbReference type="NCBI Taxonomy" id="1314779"/>
    <lineage>
        <taxon>Eukaryota</taxon>
        <taxon>Fungi</taxon>
        <taxon>Dikarya</taxon>
        <taxon>Ascomycota</taxon>
        <taxon>Pezizomycotina</taxon>
        <taxon>Dothideomycetes</taxon>
        <taxon>Dothideomycetes incertae sedis</taxon>
        <taxon>Zopfiaceae</taxon>
        <taxon>Zopfia</taxon>
    </lineage>
</organism>
<dbReference type="InterPro" id="IPR002938">
    <property type="entry name" value="FAD-bd"/>
</dbReference>
<dbReference type="SUPFAM" id="SSF51905">
    <property type="entry name" value="FAD/NAD(P)-binding domain"/>
    <property type="match status" value="1"/>
</dbReference>
<dbReference type="SUPFAM" id="SSF53850">
    <property type="entry name" value="Periplasmic binding protein-like II"/>
    <property type="match status" value="1"/>
</dbReference>
<dbReference type="Gene3D" id="3.50.50.60">
    <property type="entry name" value="FAD/NAD(P)-binding domain"/>
    <property type="match status" value="1"/>
</dbReference>
<keyword evidence="7" id="KW-1185">Reference proteome</keyword>
<evidence type="ECO:0000313" key="7">
    <source>
        <dbReference type="Proteomes" id="UP000800200"/>
    </source>
</evidence>
<keyword evidence="4" id="KW-0560">Oxidoreductase</keyword>
<dbReference type="Gene3D" id="3.30.70.2450">
    <property type="match status" value="1"/>
</dbReference>
<evidence type="ECO:0000259" key="5">
    <source>
        <dbReference type="SMART" id="SM00062"/>
    </source>
</evidence>
<dbReference type="PANTHER" id="PTHR43004:SF19">
    <property type="entry name" value="BINDING MONOOXYGENASE, PUTATIVE (JCVI)-RELATED"/>
    <property type="match status" value="1"/>
</dbReference>
<dbReference type="SMART" id="SM00062">
    <property type="entry name" value="PBPb"/>
    <property type="match status" value="1"/>
</dbReference>